<dbReference type="Pfam" id="PF00092">
    <property type="entry name" value="VWA"/>
    <property type="match status" value="1"/>
</dbReference>
<dbReference type="InterPro" id="IPR013783">
    <property type="entry name" value="Ig-like_fold"/>
</dbReference>
<evidence type="ECO:0000313" key="5">
    <source>
        <dbReference type="Proteomes" id="UP000248975"/>
    </source>
</evidence>
<dbReference type="CDD" id="cd00198">
    <property type="entry name" value="vWFA"/>
    <property type="match status" value="1"/>
</dbReference>
<proteinExistence type="predicted"/>
<dbReference type="SUPFAM" id="SSF53300">
    <property type="entry name" value="vWA-like"/>
    <property type="match status" value="1"/>
</dbReference>
<evidence type="ECO:0000256" key="1">
    <source>
        <dbReference type="SAM" id="MobiDB-lite"/>
    </source>
</evidence>
<feature type="chain" id="PRO_5015889592" description="VWFA domain-containing protein" evidence="2">
    <location>
        <begin position="22"/>
        <end position="1071"/>
    </location>
</feature>
<protein>
    <recommendedName>
        <fullName evidence="3">VWFA domain-containing protein</fullName>
    </recommendedName>
</protein>
<evidence type="ECO:0000313" key="4">
    <source>
        <dbReference type="EMBL" id="PZQ97033.1"/>
    </source>
</evidence>
<feature type="region of interest" description="Disordered" evidence="1">
    <location>
        <begin position="1008"/>
        <end position="1045"/>
    </location>
</feature>
<dbReference type="SMART" id="SM00327">
    <property type="entry name" value="VWA"/>
    <property type="match status" value="1"/>
</dbReference>
<dbReference type="Gene3D" id="2.60.40.10">
    <property type="entry name" value="Immunoglobulins"/>
    <property type="match status" value="2"/>
</dbReference>
<evidence type="ECO:0000259" key="3">
    <source>
        <dbReference type="PROSITE" id="PS50234"/>
    </source>
</evidence>
<sequence length="1071" mass="112081">MACLNLVNGAFSLAQFTTANANAGQLTITRTATSISVQRVGFNNLFLNGRWESLVFGGGAFVALLRFIDGAPGSAQRTIFIVDFTAGSGTPGLEQIHEQGTVQNSVSRPQIMLAPGPESLVFVWSATGFAQDLQRFAICRSDNGDVLLAGPVTLSGVNGNISAEITSTQVIMHHPNTGFSDETAGPRPTGTCKVVGGTVDFGEAVLGASNPGLATKTKSVTLRNDGTDCLTISAIANSAPFALTAASASMLPVTLSPSQTISVDVVFSPSAPNNNITANMAITRSPANGDSQISCKGKARNAEAKIAASPSTLAFGTIEIPPGTANSSYTVTNNGEIDLTISIAGPGPMSDFTWAATAAPLALAVGATTPARNVTFTTATDGASVPQTITITPSLGAVRTITCTGAGCIPNATIQVPAITPLSYGQIERGFRTVRLIEVINGGDDDLTFTARITAGTNPAQAANFGLVLPENDITDAPSQRTYSVLPAVRCGAGPVGENAVPVAVSFFADGANGTFGANLVIEGHNATNVPAGMTWTFPLSAEIIDPIPVDIALVIDRSGSMNDPAWSRNKMEAALAGSKLLVQMLRDTAEDRCAIVGFNELPVAHQPIALAGPNRAALLGTLAPPTFAPGGNTNIVGGIIIGREQLATPHPSAPPGLKRALVVLTDGKENRCFQQGGAGPWLSITGRDAADGMARPDNITVQDTDVYLPPADPATYCIGLGQPNDIDSATLTAISATTNGSYQGAEDLTGKHYFLLEKYFTQIFMKTANLSQIADPFYTIAAGDKHPHQFSILPGDVNAMVVTYDMPGQRLPFYIESPKGEILSGTTLPAGFSVRFRSTPTARFAEFYFPNKEPDRYVGMWTVWIVHPGYTCAGEIGGKRDDGQTGDGFLPKKCRKNGNPVDYGIAIGAGSNLRMQPFVDPGVKYVGDPIRLNAVVSEAGLPVKGANVRCNVVAPNGAAYSVALLDDGLHQDGQPDDGDYGGTFMQTYMAGNYQLTFVADGYQGSRPFHREEHRTKPVYDPRRPPNDGNGDGDGRPGGGGGGEGGDCCRRLLRVLSRQEKLLEQLIKQKS</sequence>
<keyword evidence="2" id="KW-0732">Signal</keyword>
<accession>A0A2W5U1E7</accession>
<dbReference type="PROSITE" id="PS50234">
    <property type="entry name" value="VWFA"/>
    <property type="match status" value="1"/>
</dbReference>
<feature type="domain" description="VWFA" evidence="3">
    <location>
        <begin position="551"/>
        <end position="774"/>
    </location>
</feature>
<dbReference type="EMBL" id="QFQS01000003">
    <property type="protein sequence ID" value="PZQ97033.1"/>
    <property type="molecule type" value="Genomic_DNA"/>
</dbReference>
<feature type="compositionally biased region" description="Gly residues" evidence="1">
    <location>
        <begin position="1030"/>
        <end position="1045"/>
    </location>
</feature>
<dbReference type="InterPro" id="IPR036465">
    <property type="entry name" value="vWFA_dom_sf"/>
</dbReference>
<feature type="signal peptide" evidence="2">
    <location>
        <begin position="1"/>
        <end position="21"/>
    </location>
</feature>
<name>A0A2W5U1E7_CERSP</name>
<dbReference type="AlphaFoldDB" id="A0A2W5U1E7"/>
<dbReference type="InterPro" id="IPR002035">
    <property type="entry name" value="VWF_A"/>
</dbReference>
<reference evidence="4 5" key="1">
    <citation type="submission" date="2017-08" db="EMBL/GenBank/DDBJ databases">
        <title>Infants hospitalized years apart are colonized by the same room-sourced microbial strains.</title>
        <authorList>
            <person name="Brooks B."/>
            <person name="Olm M.R."/>
            <person name="Firek B.A."/>
            <person name="Baker R."/>
            <person name="Thomas B.C."/>
            <person name="Morowitz M.J."/>
            <person name="Banfield J.F."/>
        </authorList>
    </citation>
    <scope>NUCLEOTIDE SEQUENCE [LARGE SCALE GENOMIC DNA]</scope>
    <source>
        <strain evidence="4">S2_003_000_R2_11</strain>
    </source>
</reference>
<dbReference type="Proteomes" id="UP000248975">
    <property type="component" value="Unassembled WGS sequence"/>
</dbReference>
<gene>
    <name evidence="4" type="ORF">DI533_15915</name>
</gene>
<dbReference type="Gene3D" id="3.40.50.410">
    <property type="entry name" value="von Willebrand factor, type A domain"/>
    <property type="match status" value="1"/>
</dbReference>
<feature type="compositionally biased region" description="Basic and acidic residues" evidence="1">
    <location>
        <begin position="1009"/>
        <end position="1026"/>
    </location>
</feature>
<evidence type="ECO:0000256" key="2">
    <source>
        <dbReference type="SAM" id="SignalP"/>
    </source>
</evidence>
<comment type="caution">
    <text evidence="4">The sequence shown here is derived from an EMBL/GenBank/DDBJ whole genome shotgun (WGS) entry which is preliminary data.</text>
</comment>
<organism evidence="4 5">
    <name type="scientific">Cereibacter sphaeroides</name>
    <name type="common">Rhodobacter sphaeroides</name>
    <dbReference type="NCBI Taxonomy" id="1063"/>
    <lineage>
        <taxon>Bacteria</taxon>
        <taxon>Pseudomonadati</taxon>
        <taxon>Pseudomonadota</taxon>
        <taxon>Alphaproteobacteria</taxon>
        <taxon>Rhodobacterales</taxon>
        <taxon>Paracoccaceae</taxon>
        <taxon>Cereibacter</taxon>
    </lineage>
</organism>